<dbReference type="PANTHER" id="PTHR13812:SF19">
    <property type="entry name" value="KETIMINE REDUCTASE MU-CRYSTALLIN"/>
    <property type="match status" value="1"/>
</dbReference>
<dbReference type="GO" id="GO:0005737">
    <property type="term" value="C:cytoplasm"/>
    <property type="evidence" value="ECO:0007669"/>
    <property type="project" value="TreeGrafter"/>
</dbReference>
<sequence length="327" mass="34177">MQNIFVSDAEVASAITMQEAIEVMRAAFVDLGRDQSFVQDRMRLHGTGASLSMMGGIYGAAQVMGTKVYSTVQGQFDFVIPLFSSATGKLLRIVQGNQLTRLRTAAVTRIVADAVVPAGPLRLAIFGSGVQARAHAEAFCERGRVSQVLVCAIDGADAFSADIGRLYGIASDTADAERAVRDADIVITATRATAPLFDGALLKPGAFVAAIGSSKPQAREVDDQVLARASMVIVESAGQALREAGEFVMASRPEALVAKLVELGPLLAGEVSARAQGGGDIVLYKSVGIGLEDVALAHRIHQRLPMSAPQAESEALPSGLESAASRL</sequence>
<reference evidence="2 3" key="2">
    <citation type="journal article" date="2013" name="Genome Announc.">
        <title>Genome of the Root-Associated Plant Growth-Promoting Bacterium Variovorax paradoxus Strain EPS.</title>
        <authorList>
            <person name="Han J.I."/>
            <person name="Spain J.C."/>
            <person name="Leadbetter J.R."/>
            <person name="Ovchinnikova G."/>
            <person name="Goodwin L.A."/>
            <person name="Han C.S."/>
            <person name="Woyke T."/>
            <person name="Davenport K.W."/>
            <person name="Orwin P.M."/>
        </authorList>
    </citation>
    <scope>NUCLEOTIDE SEQUENCE [LARGE SCALE GENOMIC DNA]</scope>
    <source>
        <strain evidence="2 3">EPS</strain>
    </source>
</reference>
<dbReference type="RefSeq" id="WP_013543335.1">
    <property type="nucleotide sequence ID" value="NC_014931.1"/>
</dbReference>
<dbReference type="HOGENOM" id="CLU_042088_2_1_4"/>
<dbReference type="PANTHER" id="PTHR13812">
    <property type="entry name" value="KETIMINE REDUCTASE MU-CRYSTALLIN"/>
    <property type="match status" value="1"/>
</dbReference>
<dbReference type="InterPro" id="IPR023401">
    <property type="entry name" value="ODC_N"/>
</dbReference>
<evidence type="ECO:0000256" key="1">
    <source>
        <dbReference type="SAM" id="MobiDB-lite"/>
    </source>
</evidence>
<dbReference type="STRING" id="595537.Varpa_4967"/>
<dbReference type="InterPro" id="IPR036291">
    <property type="entry name" value="NAD(P)-bd_dom_sf"/>
</dbReference>
<feature type="region of interest" description="Disordered" evidence="1">
    <location>
        <begin position="307"/>
        <end position="327"/>
    </location>
</feature>
<evidence type="ECO:0000313" key="3">
    <source>
        <dbReference type="Proteomes" id="UP000008917"/>
    </source>
</evidence>
<proteinExistence type="predicted"/>
<accession>E6V248</accession>
<dbReference type="KEGG" id="vpe:Varpa_4967"/>
<dbReference type="Proteomes" id="UP000008917">
    <property type="component" value="Chromosome"/>
</dbReference>
<organism evidence="2 3">
    <name type="scientific">Variovorax paradoxus (strain EPS)</name>
    <dbReference type="NCBI Taxonomy" id="595537"/>
    <lineage>
        <taxon>Bacteria</taxon>
        <taxon>Pseudomonadati</taxon>
        <taxon>Pseudomonadota</taxon>
        <taxon>Betaproteobacteria</taxon>
        <taxon>Burkholderiales</taxon>
        <taxon>Comamonadaceae</taxon>
        <taxon>Variovorax</taxon>
    </lineage>
</organism>
<evidence type="ECO:0000313" key="2">
    <source>
        <dbReference type="EMBL" id="ADU39127.1"/>
    </source>
</evidence>
<dbReference type="Gene3D" id="3.40.50.720">
    <property type="entry name" value="NAD(P)-binding Rossmann-like Domain"/>
    <property type="match status" value="1"/>
</dbReference>
<dbReference type="InterPro" id="IPR003462">
    <property type="entry name" value="ODC_Mu_crystall"/>
</dbReference>
<dbReference type="SUPFAM" id="SSF51735">
    <property type="entry name" value="NAD(P)-binding Rossmann-fold domains"/>
    <property type="match status" value="1"/>
</dbReference>
<dbReference type="eggNOG" id="COG2423">
    <property type="taxonomic scope" value="Bacteria"/>
</dbReference>
<gene>
    <name evidence="2" type="ordered locus">Varpa_4967</name>
</gene>
<protein>
    <submittedName>
        <fullName evidence="2">Ornithine cyclodeaminase/mu-crystallin</fullName>
    </submittedName>
</protein>
<dbReference type="OrthoDB" id="9809203at2"/>
<dbReference type="Gene3D" id="3.30.1780.10">
    <property type="entry name" value="ornithine cyclodeaminase, domain 1"/>
    <property type="match status" value="1"/>
</dbReference>
<name>E6V248_VARPE</name>
<dbReference type="EMBL" id="CP002417">
    <property type="protein sequence ID" value="ADU39127.1"/>
    <property type="molecule type" value="Genomic_DNA"/>
</dbReference>
<dbReference type="Pfam" id="PF02423">
    <property type="entry name" value="OCD_Mu_crystall"/>
    <property type="match status" value="1"/>
</dbReference>
<dbReference type="AlphaFoldDB" id="E6V248"/>
<dbReference type="PIRSF" id="PIRSF001439">
    <property type="entry name" value="CryM"/>
    <property type="match status" value="1"/>
</dbReference>
<reference evidence="3" key="1">
    <citation type="submission" date="2010-12" db="EMBL/GenBank/DDBJ databases">
        <title>Complete sequence of Variovorax paradoxus EPS.</title>
        <authorList>
            <consortium name="US DOE Joint Genome Institute"/>
            <person name="Lucas S."/>
            <person name="Copeland A."/>
            <person name="Lapidus A."/>
            <person name="Cheng J.-F."/>
            <person name="Goodwin L."/>
            <person name="Pitluck S."/>
            <person name="Teshima H."/>
            <person name="Detter J.C."/>
            <person name="Han C."/>
            <person name="Tapia R."/>
            <person name="Land M."/>
            <person name="Hauser L."/>
            <person name="Kyrpides N."/>
            <person name="Ivanova N."/>
            <person name="Ovchinnikova G."/>
            <person name="Orwin P."/>
            <person name="Han J.-I.G."/>
            <person name="Woyke T."/>
        </authorList>
    </citation>
    <scope>NUCLEOTIDE SEQUENCE [LARGE SCALE GENOMIC DNA]</scope>
    <source>
        <strain evidence="3">EPS</strain>
    </source>
</reference>